<organism evidence="2 3">
    <name type="scientific">Tunturiibacter gelidiferens</name>
    <dbReference type="NCBI Taxonomy" id="3069689"/>
    <lineage>
        <taxon>Bacteria</taxon>
        <taxon>Pseudomonadati</taxon>
        <taxon>Acidobacteriota</taxon>
        <taxon>Terriglobia</taxon>
        <taxon>Terriglobales</taxon>
        <taxon>Acidobacteriaceae</taxon>
        <taxon>Tunturiibacter</taxon>
    </lineage>
</organism>
<protein>
    <submittedName>
        <fullName evidence="2">Uncharacterized protein</fullName>
    </submittedName>
</protein>
<name>A0A9X0U2Z0_9BACT</name>
<keyword evidence="3" id="KW-1185">Reference proteome</keyword>
<gene>
    <name evidence="2" type="ORF">HDF14_001364</name>
</gene>
<dbReference type="EMBL" id="JACHEB010000003">
    <property type="protein sequence ID" value="MBB5327758.1"/>
    <property type="molecule type" value="Genomic_DNA"/>
</dbReference>
<feature type="region of interest" description="Disordered" evidence="1">
    <location>
        <begin position="22"/>
        <end position="58"/>
    </location>
</feature>
<dbReference type="AlphaFoldDB" id="A0A9X0U2Z0"/>
<evidence type="ECO:0000313" key="3">
    <source>
        <dbReference type="Proteomes" id="UP000535182"/>
    </source>
</evidence>
<dbReference type="Proteomes" id="UP000535182">
    <property type="component" value="Unassembled WGS sequence"/>
</dbReference>
<reference evidence="2 3" key="1">
    <citation type="submission" date="2020-08" db="EMBL/GenBank/DDBJ databases">
        <title>Genomic Encyclopedia of Type Strains, Phase IV (KMG-V): Genome sequencing to study the core and pangenomes of soil and plant-associated prokaryotes.</title>
        <authorList>
            <person name="Whitman W."/>
        </authorList>
    </citation>
    <scope>NUCLEOTIDE SEQUENCE [LARGE SCALE GENOMIC DNA]</scope>
    <source>
        <strain evidence="2 3">X5P2</strain>
    </source>
</reference>
<accession>A0A9X0U2Z0</accession>
<sequence length="58" mass="6364">MWPVGVVTTLTIDLYLSMQSSERATAPSPLANGRPSAQPECRRNSKWTSNGHLRHLSG</sequence>
<evidence type="ECO:0000256" key="1">
    <source>
        <dbReference type="SAM" id="MobiDB-lite"/>
    </source>
</evidence>
<proteinExistence type="predicted"/>
<comment type="caution">
    <text evidence="2">The sequence shown here is derived from an EMBL/GenBank/DDBJ whole genome shotgun (WGS) entry which is preliminary data.</text>
</comment>
<evidence type="ECO:0000313" key="2">
    <source>
        <dbReference type="EMBL" id="MBB5327758.1"/>
    </source>
</evidence>